<dbReference type="GO" id="GO:0070901">
    <property type="term" value="P:mitochondrial tRNA methylation"/>
    <property type="evidence" value="ECO:0007669"/>
    <property type="project" value="UniProtKB-ARBA"/>
</dbReference>
<keyword evidence="7 10" id="KW-0496">Mitochondrion</keyword>
<dbReference type="GO" id="GO:0005759">
    <property type="term" value="C:mitochondrial matrix"/>
    <property type="evidence" value="ECO:0007669"/>
    <property type="project" value="UniProtKB-SubCell"/>
</dbReference>
<evidence type="ECO:0000313" key="14">
    <source>
        <dbReference type="Proteomes" id="UP000383932"/>
    </source>
</evidence>
<dbReference type="OrthoDB" id="408788at2759"/>
<keyword evidence="4 10" id="KW-0808">Transferase</keyword>
<evidence type="ECO:0000256" key="4">
    <source>
        <dbReference type="ARBA" id="ARBA00022679"/>
    </source>
</evidence>
<dbReference type="PROSITE" id="PS51684">
    <property type="entry name" value="SAM_MT_TRM5_TYW2"/>
    <property type="match status" value="1"/>
</dbReference>
<dbReference type="Gene3D" id="3.40.50.150">
    <property type="entry name" value="Vaccinia Virus protein VP39"/>
    <property type="match status" value="1"/>
</dbReference>
<evidence type="ECO:0000256" key="5">
    <source>
        <dbReference type="ARBA" id="ARBA00022691"/>
    </source>
</evidence>
<keyword evidence="2 10" id="KW-0963">Cytoplasm</keyword>
<keyword evidence="8 10" id="KW-0539">Nucleus</keyword>
<reference evidence="13 14" key="1">
    <citation type="journal article" date="2019" name="Fungal Biol. Biotechnol.">
        <title>Draft genome sequence of fastidious pathogen Ceratobasidium theobromae, which causes vascular-streak dieback in Theobroma cacao.</title>
        <authorList>
            <person name="Ali S.S."/>
            <person name="Asman A."/>
            <person name="Shao J."/>
            <person name="Firmansyah A.P."/>
            <person name="Susilo A.W."/>
            <person name="Rosmana A."/>
            <person name="McMahon P."/>
            <person name="Junaid M."/>
            <person name="Guest D."/>
            <person name="Kheng T.Y."/>
            <person name="Meinhardt L.W."/>
            <person name="Bailey B.A."/>
        </authorList>
    </citation>
    <scope>NUCLEOTIDE SEQUENCE [LARGE SCALE GENOMIC DNA]</scope>
    <source>
        <strain evidence="13 14">CT2</strain>
    </source>
</reference>
<comment type="function">
    <text evidence="10">Specifically methylates the N1 position of guanosine-37 in various cytoplasmic and mitochondrial tRNAs. Methylation is not dependent on the nature of the nucleoside 5' of the target nucleoside. This is the first step in the biosynthesis of wybutosine (yW), a modified base adjacent to the anticodon of tRNAs and required for accurate decoding.</text>
</comment>
<comment type="similarity">
    <text evidence="1">Belongs to the class I-like SAM-binding methyltransferase superfamily. TRM5/TYW2 family.</text>
</comment>
<dbReference type="Proteomes" id="UP000383932">
    <property type="component" value="Unassembled WGS sequence"/>
</dbReference>
<comment type="catalytic activity">
    <reaction evidence="9 10">
        <text>guanosine(37) in tRNA + S-adenosyl-L-methionine = N(1)-methylguanosine(37) in tRNA + S-adenosyl-L-homocysteine + H(+)</text>
        <dbReference type="Rhea" id="RHEA:36899"/>
        <dbReference type="Rhea" id="RHEA-COMP:10145"/>
        <dbReference type="Rhea" id="RHEA-COMP:10147"/>
        <dbReference type="ChEBI" id="CHEBI:15378"/>
        <dbReference type="ChEBI" id="CHEBI:57856"/>
        <dbReference type="ChEBI" id="CHEBI:59789"/>
        <dbReference type="ChEBI" id="CHEBI:73542"/>
        <dbReference type="ChEBI" id="CHEBI:74269"/>
        <dbReference type="EC" id="2.1.1.228"/>
    </reaction>
</comment>
<comment type="subunit">
    <text evidence="10">Monomer.</text>
</comment>
<dbReference type="AlphaFoldDB" id="A0A5N5QDH4"/>
<dbReference type="Pfam" id="PF25133">
    <property type="entry name" value="TYW2_N_2"/>
    <property type="match status" value="1"/>
</dbReference>
<feature type="region of interest" description="Disordered" evidence="11">
    <location>
        <begin position="321"/>
        <end position="357"/>
    </location>
</feature>
<evidence type="ECO:0000259" key="12">
    <source>
        <dbReference type="PROSITE" id="PS51684"/>
    </source>
</evidence>
<comment type="similarity">
    <text evidence="10">Belongs to the TRM5 / TYW2 family.</text>
</comment>
<dbReference type="EC" id="2.1.1.228" evidence="10"/>
<feature type="domain" description="SAM-dependent methyltransferase TRM5/TYW2-type" evidence="12">
    <location>
        <begin position="132"/>
        <end position="470"/>
    </location>
</feature>
<dbReference type="InterPro" id="IPR056744">
    <property type="entry name" value="TRM5/TYW2-like_N"/>
</dbReference>
<evidence type="ECO:0000256" key="2">
    <source>
        <dbReference type="ARBA" id="ARBA00022490"/>
    </source>
</evidence>
<dbReference type="InterPro" id="IPR030382">
    <property type="entry name" value="MeTrfase_TRM5/TYW2"/>
</dbReference>
<evidence type="ECO:0000256" key="8">
    <source>
        <dbReference type="ARBA" id="ARBA00023242"/>
    </source>
</evidence>
<keyword evidence="3 10" id="KW-0489">Methyltransferase</keyword>
<feature type="binding site" evidence="10">
    <location>
        <position position="387"/>
    </location>
    <ligand>
        <name>S-adenosyl-L-methionine</name>
        <dbReference type="ChEBI" id="CHEBI:59789"/>
    </ligand>
</feature>
<gene>
    <name evidence="10" type="primary">TRM5</name>
    <name evidence="13" type="ORF">CTheo_6898</name>
</gene>
<sequence>MANIDLNPPVNRSMRELDRSFFKKTIPVLAAQVDSRRTGELLRASALRRNVLDIPKITNVIRTSDNDDGKRLILLDVADVDQLPVEAKDYLSAQGAQLRPYSVELGYDYWSADQILRAILPLELGEGSPTAFSINGHIAHMNLRDEYLPYRFIIGQLILDKNKTIRTVVNKLDIIDTEFRFFKMEVLAGEPDFIIKHNESNCTFTLDFSTVYWNSRLAHEHERLVNLFTKPNRSLPGSDKALATIPLIADVFAGVGPFAIPAAKRGAIVYANDLNEESTKWMEVNVKNNKVVPRVRVSTLDGRQFINEVVQTAWTTPFPPEAYTKPLSVKERRSKRAPESAPPGTDPSTDIQPSDHIKSKHQLGFEESLPLPPPGHDSRRICHFVMNLPDTALEFLDAFCPSFERLRELYGEEARRVYATMPMVHVHCFTRELEEDNARKDILQRAEIALGCAITEDILLHHLSLTIILR</sequence>
<evidence type="ECO:0000256" key="10">
    <source>
        <dbReference type="HAMAP-Rule" id="MF_03152"/>
    </source>
</evidence>
<feature type="binding site" evidence="10">
    <location>
        <begin position="301"/>
        <end position="302"/>
    </location>
    <ligand>
        <name>S-adenosyl-L-methionine</name>
        <dbReference type="ChEBI" id="CHEBI:59789"/>
    </ligand>
</feature>
<feature type="binding site" evidence="10">
    <location>
        <begin position="273"/>
        <end position="274"/>
    </location>
    <ligand>
        <name>S-adenosyl-L-methionine</name>
        <dbReference type="ChEBI" id="CHEBI:59789"/>
    </ligand>
</feature>
<feature type="binding site" evidence="10">
    <location>
        <position position="221"/>
    </location>
    <ligand>
        <name>S-adenosyl-L-methionine</name>
        <dbReference type="ChEBI" id="CHEBI:59789"/>
    </ligand>
</feature>
<dbReference type="GO" id="GO:0005634">
    <property type="term" value="C:nucleus"/>
    <property type="evidence" value="ECO:0007669"/>
    <property type="project" value="UniProtKB-SubCell"/>
</dbReference>
<dbReference type="CDD" id="cd02440">
    <property type="entry name" value="AdoMet_MTases"/>
    <property type="match status" value="1"/>
</dbReference>
<dbReference type="GO" id="GO:0052906">
    <property type="term" value="F:tRNA (guanine(37)-N1)-methyltransferase activity"/>
    <property type="evidence" value="ECO:0007669"/>
    <property type="project" value="UniProtKB-UniRule"/>
</dbReference>
<protein>
    <recommendedName>
        <fullName evidence="10">tRNA (guanine(37)-N1)-methyltransferase</fullName>
        <ecNumber evidence="10">2.1.1.228</ecNumber>
    </recommendedName>
    <alternativeName>
        <fullName evidence="10">M1G-methyltransferase</fullName>
    </alternativeName>
    <alternativeName>
        <fullName evidence="10">tRNA [GM37] methyltransferase</fullName>
    </alternativeName>
    <alternativeName>
        <fullName evidence="10">tRNA methyltransferase 5</fullName>
    </alternativeName>
</protein>
<dbReference type="PANTHER" id="PTHR23245">
    <property type="entry name" value="TRNA METHYLTRANSFERASE"/>
    <property type="match status" value="1"/>
</dbReference>
<keyword evidence="6 10" id="KW-0819">tRNA processing</keyword>
<evidence type="ECO:0000256" key="7">
    <source>
        <dbReference type="ARBA" id="ARBA00023128"/>
    </source>
</evidence>
<evidence type="ECO:0000256" key="11">
    <source>
        <dbReference type="SAM" id="MobiDB-lite"/>
    </source>
</evidence>
<dbReference type="HAMAP" id="MF_03152">
    <property type="entry name" value="TRM5"/>
    <property type="match status" value="1"/>
</dbReference>
<proteinExistence type="inferred from homology"/>
<organism evidence="13 14">
    <name type="scientific">Ceratobasidium theobromae</name>
    <dbReference type="NCBI Taxonomy" id="1582974"/>
    <lineage>
        <taxon>Eukaryota</taxon>
        <taxon>Fungi</taxon>
        <taxon>Dikarya</taxon>
        <taxon>Basidiomycota</taxon>
        <taxon>Agaricomycotina</taxon>
        <taxon>Agaricomycetes</taxon>
        <taxon>Cantharellales</taxon>
        <taxon>Ceratobasidiaceae</taxon>
        <taxon>Ceratobasidium</taxon>
    </lineage>
</organism>
<dbReference type="GO" id="GO:0002939">
    <property type="term" value="P:tRNA N1-guanine methylation"/>
    <property type="evidence" value="ECO:0007669"/>
    <property type="project" value="TreeGrafter"/>
</dbReference>
<dbReference type="InterPro" id="IPR056743">
    <property type="entry name" value="TRM5-TYW2-like_MTfase"/>
</dbReference>
<keyword evidence="14" id="KW-1185">Reference proteome</keyword>
<dbReference type="PANTHER" id="PTHR23245:SF36">
    <property type="entry name" value="TRNA (GUANINE(37)-N1)-METHYLTRANSFERASE"/>
    <property type="match status" value="1"/>
</dbReference>
<evidence type="ECO:0000256" key="1">
    <source>
        <dbReference type="ARBA" id="ARBA00009775"/>
    </source>
</evidence>
<comment type="caution">
    <text evidence="13">The sequence shown here is derived from an EMBL/GenBank/DDBJ whole genome shotgun (WGS) entry which is preliminary data.</text>
</comment>
<dbReference type="FunFam" id="3.30.300.110:FF:000001">
    <property type="entry name" value="tRNA (guanine(37)-N1)-methyltransferase"/>
    <property type="match status" value="1"/>
</dbReference>
<accession>A0A5N5QDH4</accession>
<evidence type="ECO:0000256" key="6">
    <source>
        <dbReference type="ARBA" id="ARBA00022694"/>
    </source>
</evidence>
<evidence type="ECO:0000256" key="3">
    <source>
        <dbReference type="ARBA" id="ARBA00022603"/>
    </source>
</evidence>
<dbReference type="EMBL" id="SSOP01000243">
    <property type="protein sequence ID" value="KAB5589659.1"/>
    <property type="molecule type" value="Genomic_DNA"/>
</dbReference>
<dbReference type="InterPro" id="IPR029063">
    <property type="entry name" value="SAM-dependent_MTases_sf"/>
</dbReference>
<comment type="subcellular location">
    <subcellularLocation>
        <location evidence="10">Mitochondrion matrix</location>
    </subcellularLocation>
    <subcellularLocation>
        <location evidence="10">Nucleus</location>
    </subcellularLocation>
    <subcellularLocation>
        <location evidence="10">Cytoplasm</location>
    </subcellularLocation>
    <text evidence="10">Predominantly in the mitochondria and in the nucleus.</text>
</comment>
<dbReference type="Gene3D" id="3.30.300.110">
    <property type="entry name" value="Met-10+ protein-like domains"/>
    <property type="match status" value="1"/>
</dbReference>
<dbReference type="InterPro" id="IPR025792">
    <property type="entry name" value="tRNA_Gua_MeTrfase_euk"/>
</dbReference>
<evidence type="ECO:0000256" key="9">
    <source>
        <dbReference type="ARBA" id="ARBA00047783"/>
    </source>
</evidence>
<dbReference type="Pfam" id="PF02475">
    <property type="entry name" value="TRM5-TYW2_MTfase"/>
    <property type="match status" value="1"/>
</dbReference>
<evidence type="ECO:0000313" key="13">
    <source>
        <dbReference type="EMBL" id="KAB5589659.1"/>
    </source>
</evidence>
<name>A0A5N5QDH4_9AGAM</name>
<keyword evidence="5 10" id="KW-0949">S-adenosyl-L-methionine</keyword>
<dbReference type="SUPFAM" id="SSF53335">
    <property type="entry name" value="S-adenosyl-L-methionine-dependent methyltransferases"/>
    <property type="match status" value="1"/>
</dbReference>